<evidence type="ECO:0000313" key="9">
    <source>
        <dbReference type="EMBL" id="AMO24609.1"/>
    </source>
</evidence>
<evidence type="ECO:0000313" key="10">
    <source>
        <dbReference type="Proteomes" id="UP000070433"/>
    </source>
</evidence>
<dbReference type="GO" id="GO:0005886">
    <property type="term" value="C:plasma membrane"/>
    <property type="evidence" value="ECO:0007669"/>
    <property type="project" value="TreeGrafter"/>
</dbReference>
<dbReference type="SUPFAM" id="SSF53448">
    <property type="entry name" value="Nucleotide-diphospho-sugar transferases"/>
    <property type="match status" value="1"/>
</dbReference>
<evidence type="ECO:0000256" key="7">
    <source>
        <dbReference type="SAM" id="Phobius"/>
    </source>
</evidence>
<dbReference type="InterPro" id="IPR001173">
    <property type="entry name" value="Glyco_trans_2-like"/>
</dbReference>
<dbReference type="RefSeq" id="WP_061502628.1">
    <property type="nucleotide sequence ID" value="NZ_CP010951.1"/>
</dbReference>
<dbReference type="AlphaFoldDB" id="A0A127JXJ0"/>
<gene>
    <name evidence="9" type="ORF">UC35_19445</name>
</gene>
<keyword evidence="5 7" id="KW-1133">Transmembrane helix</keyword>
<reference evidence="9 10" key="1">
    <citation type="journal article" date="2014" name="Int. J. Syst. Evol. Microbiol.">
        <title>Ramlibacter solisilvae sp. nov., isolated from forest soil, and emended description of the genus Ramlibacter.</title>
        <authorList>
            <person name="Lee H.J."/>
            <person name="Lee S.H."/>
            <person name="Lee S.S."/>
            <person name="Lee J.S."/>
            <person name="Kim Y."/>
            <person name="Kim S.C."/>
            <person name="Jeon C.O."/>
        </authorList>
    </citation>
    <scope>NUCLEOTIDE SEQUENCE [LARGE SCALE GENOMIC DNA]</scope>
    <source>
        <strain evidence="9 10">5-10</strain>
    </source>
</reference>
<dbReference type="Pfam" id="PF00535">
    <property type="entry name" value="Glycos_transf_2"/>
    <property type="match status" value="1"/>
</dbReference>
<dbReference type="InterPro" id="IPR050256">
    <property type="entry name" value="Glycosyltransferase_2"/>
</dbReference>
<dbReference type="PANTHER" id="PTHR48090:SF1">
    <property type="entry name" value="PROPHAGE BACTOPRENOL GLUCOSYL TRANSFERASE HOMOLOG"/>
    <property type="match status" value="1"/>
</dbReference>
<dbReference type="PATRIC" id="fig|94132.3.peg.3968"/>
<dbReference type="Gene3D" id="3.90.550.10">
    <property type="entry name" value="Spore Coat Polysaccharide Biosynthesis Protein SpsA, Chain A"/>
    <property type="match status" value="1"/>
</dbReference>
<keyword evidence="6 7" id="KW-0472">Membrane</keyword>
<dbReference type="EMBL" id="CP010951">
    <property type="protein sequence ID" value="AMO24609.1"/>
    <property type="molecule type" value="Genomic_DNA"/>
</dbReference>
<evidence type="ECO:0000256" key="4">
    <source>
        <dbReference type="ARBA" id="ARBA00022692"/>
    </source>
</evidence>
<dbReference type="Proteomes" id="UP000070433">
    <property type="component" value="Chromosome"/>
</dbReference>
<dbReference type="GO" id="GO:0016757">
    <property type="term" value="F:glycosyltransferase activity"/>
    <property type="evidence" value="ECO:0007669"/>
    <property type="project" value="UniProtKB-KW"/>
</dbReference>
<evidence type="ECO:0000256" key="2">
    <source>
        <dbReference type="ARBA" id="ARBA00022676"/>
    </source>
</evidence>
<feature type="transmembrane region" description="Helical" evidence="7">
    <location>
        <begin position="270"/>
        <end position="291"/>
    </location>
</feature>
<organism evidence="9 10">
    <name type="scientific">Ramlibacter tataouinensis</name>
    <dbReference type="NCBI Taxonomy" id="94132"/>
    <lineage>
        <taxon>Bacteria</taxon>
        <taxon>Pseudomonadati</taxon>
        <taxon>Pseudomonadota</taxon>
        <taxon>Betaproteobacteria</taxon>
        <taxon>Burkholderiales</taxon>
        <taxon>Comamonadaceae</taxon>
        <taxon>Ramlibacter</taxon>
    </lineage>
</organism>
<dbReference type="PANTHER" id="PTHR48090">
    <property type="entry name" value="UNDECAPRENYL-PHOSPHATE 4-DEOXY-4-FORMAMIDO-L-ARABINOSE TRANSFERASE-RELATED"/>
    <property type="match status" value="1"/>
</dbReference>
<evidence type="ECO:0000259" key="8">
    <source>
        <dbReference type="Pfam" id="PF00535"/>
    </source>
</evidence>
<keyword evidence="2" id="KW-0328">Glycosyltransferase</keyword>
<name>A0A127JXJ0_9BURK</name>
<dbReference type="OrthoDB" id="9811884at2"/>
<proteinExistence type="predicted"/>
<accession>A0A127JXJ0</accession>
<dbReference type="InterPro" id="IPR029044">
    <property type="entry name" value="Nucleotide-diphossugar_trans"/>
</dbReference>
<evidence type="ECO:0000256" key="3">
    <source>
        <dbReference type="ARBA" id="ARBA00022679"/>
    </source>
</evidence>
<protein>
    <submittedName>
        <fullName evidence="9">Glycosyltransferase</fullName>
    </submittedName>
</protein>
<keyword evidence="10" id="KW-1185">Reference proteome</keyword>
<keyword evidence="4 7" id="KW-0812">Transmembrane</keyword>
<evidence type="ECO:0000256" key="6">
    <source>
        <dbReference type="ARBA" id="ARBA00023136"/>
    </source>
</evidence>
<keyword evidence="3 9" id="KW-0808">Transferase</keyword>
<dbReference type="CDD" id="cd04187">
    <property type="entry name" value="DPM1_like_bac"/>
    <property type="match status" value="1"/>
</dbReference>
<comment type="subcellular location">
    <subcellularLocation>
        <location evidence="1">Membrane</location>
        <topology evidence="1">Multi-pass membrane protein</topology>
    </subcellularLocation>
</comment>
<sequence length="316" mass="34616">MKLAIVVPCYNEEEVLPVTLKRLLGLLSQLRAQGAVDSDSMLLFVDDGSKDRTWELLREAAAADARVQALRLSRNRGHQRALLAGLREAQADAVVSIDADLQDDLGAIVQMVAAAAGGADIVYGVRCQRNSDTAFKRITAEGYYRLLAMFGVEVIFNHADFRLMSRRALEALGKFQESNLFLRGMVPQLGFMTTVVYYERHERHAGNSKYPLAKMLSLAWEGITSFSVAPLRFITLLGLSTCLLALGLGLWALGIGIFTSEAVPGWTSTVVPLAFIGGVQLLSLGVIGEYVGKIYLETKRRPAYFVSERLSPDDAT</sequence>
<feature type="transmembrane region" description="Helical" evidence="7">
    <location>
        <begin position="236"/>
        <end position="258"/>
    </location>
</feature>
<evidence type="ECO:0000256" key="5">
    <source>
        <dbReference type="ARBA" id="ARBA00022989"/>
    </source>
</evidence>
<evidence type="ECO:0000256" key="1">
    <source>
        <dbReference type="ARBA" id="ARBA00004141"/>
    </source>
</evidence>
<feature type="domain" description="Glycosyltransferase 2-like" evidence="8">
    <location>
        <begin position="5"/>
        <end position="172"/>
    </location>
</feature>